<dbReference type="PROSITE" id="PS00330">
    <property type="entry name" value="HEMOLYSIN_CALCIUM"/>
    <property type="match status" value="6"/>
</dbReference>
<evidence type="ECO:0000259" key="5">
    <source>
        <dbReference type="Pfam" id="PF08548"/>
    </source>
</evidence>
<evidence type="ECO:0000256" key="2">
    <source>
        <dbReference type="ARBA" id="ARBA00004613"/>
    </source>
</evidence>
<keyword evidence="3" id="KW-0964">Secreted</keyword>
<dbReference type="SUPFAM" id="SSF51120">
    <property type="entry name" value="beta-Roll"/>
    <property type="match status" value="3"/>
</dbReference>
<dbReference type="PRINTS" id="PR00313">
    <property type="entry name" value="CABNDNGRPT"/>
</dbReference>
<accession>A0ABV7S221</accession>
<sequence>MPDTGPSRLLSLTAPSTLALNRDPVAAVFAAHVSDPDGVRQVTVHYDRPLATEIGAYDFQIIHGYGGDWADGNHSYTAQVLPHNVAGPLNITHVEITDLLGNRTTVTAEALRRMGVDTSIDVRSTSADTTAPVLTSLDLPDVVDLSDGATLASFAATGRDRTEIDSVGIFFDRDFSYSFGNEAPFAYGNVSLGGFGQFSSGSDTSDIRIGSSNASGTVDVTHVRITDIYGNKRVYTNDQLRALGFDTSFEIIGTAAPTPTAYVADLPETITIREGQSVGMALNFVGMTNHWVSYSYHISTSGGTATAADIGATSGRGSISISSTRPYNDQVDMSLSALRDGVHEGTETAYLVVDLTGNMTFADGGTTRIVEIRIADDNWSIGDDRANVLRGTSAAEDLVGRAGNDSYYVTAGDRVVETANAGNDTVFTNFSRGLEANVENLTLLGPGNINGTGNALANRISGNAGNNALLGGLGNDTLLGGAGNDTLVGGAGDDRLDGGAGVDLVAYGAATGGVRVNLAMTGAQLIGGGQGRDLLSGIENLNGSGFADLLTGNAAANLLFGAGGNDTLVGGAGNDTLIGGLGSDTAGYGAATGGVRVNLATAGAQTIGGGQGRDMLSGIENLNGSGFADLLTGNAAANLLFGAGGNDTLVGGAGNDRLLGGAGADSLLGGAGNDVLTGGAGADRLNGGLGADQFVFLGLGESGVPAAGRDLIQDFSRGQGDRIDLRGIDAHAGLAGDQAFRLIGERAFTGAAGELRYERAGNATTILADTNGDGRADFSVALNGSHSLAGADFLL</sequence>
<comment type="caution">
    <text evidence="6">The sequence shown here is derived from an EMBL/GenBank/DDBJ whole genome shotgun (WGS) entry which is preliminary data.</text>
</comment>
<evidence type="ECO:0000256" key="4">
    <source>
        <dbReference type="ARBA" id="ARBA00022737"/>
    </source>
</evidence>
<gene>
    <name evidence="6" type="ORF">ACFOMP_10175</name>
</gene>
<proteinExistence type="predicted"/>
<evidence type="ECO:0000313" key="7">
    <source>
        <dbReference type="Proteomes" id="UP001595596"/>
    </source>
</evidence>
<evidence type="ECO:0000313" key="6">
    <source>
        <dbReference type="EMBL" id="MFC3569817.1"/>
    </source>
</evidence>
<keyword evidence="7" id="KW-1185">Reference proteome</keyword>
<organism evidence="6 7">
    <name type="scientific">Paracoccus simplex</name>
    <dbReference type="NCBI Taxonomy" id="2086346"/>
    <lineage>
        <taxon>Bacteria</taxon>
        <taxon>Pseudomonadati</taxon>
        <taxon>Pseudomonadota</taxon>
        <taxon>Alphaproteobacteria</taxon>
        <taxon>Rhodobacterales</taxon>
        <taxon>Paracoccaceae</taxon>
        <taxon>Paracoccus</taxon>
    </lineage>
</organism>
<comment type="subcellular location">
    <subcellularLocation>
        <location evidence="2">Secreted</location>
    </subcellularLocation>
</comment>
<dbReference type="RefSeq" id="WP_379030048.1">
    <property type="nucleotide sequence ID" value="NZ_JBHRXE010000024.1"/>
</dbReference>
<dbReference type="EMBL" id="JBHRXE010000024">
    <property type="protein sequence ID" value="MFC3569817.1"/>
    <property type="molecule type" value="Genomic_DNA"/>
</dbReference>
<dbReference type="PANTHER" id="PTHR38340">
    <property type="entry name" value="S-LAYER PROTEIN"/>
    <property type="match status" value="1"/>
</dbReference>
<feature type="domain" description="Peptidase M10 serralysin C-terminal" evidence="5">
    <location>
        <begin position="658"/>
        <end position="794"/>
    </location>
</feature>
<evidence type="ECO:0000256" key="3">
    <source>
        <dbReference type="ARBA" id="ARBA00022525"/>
    </source>
</evidence>
<dbReference type="Pfam" id="PF00353">
    <property type="entry name" value="HemolysinCabind"/>
    <property type="match status" value="4"/>
</dbReference>
<name>A0ABV7S221_9RHOB</name>
<dbReference type="InterPro" id="IPR050557">
    <property type="entry name" value="RTX_toxin/Mannuronan_C5-epim"/>
</dbReference>
<dbReference type="InterPro" id="IPR011049">
    <property type="entry name" value="Serralysin-like_metalloprot_C"/>
</dbReference>
<evidence type="ECO:0000256" key="1">
    <source>
        <dbReference type="ARBA" id="ARBA00001913"/>
    </source>
</evidence>
<dbReference type="Pfam" id="PF08548">
    <property type="entry name" value="Peptidase_M10_C"/>
    <property type="match status" value="1"/>
</dbReference>
<keyword evidence="4" id="KW-0677">Repeat</keyword>
<dbReference type="InterPro" id="IPR001343">
    <property type="entry name" value="Hemolysn_Ca-bd"/>
</dbReference>
<comment type="cofactor">
    <cofactor evidence="1">
        <name>Ca(2+)</name>
        <dbReference type="ChEBI" id="CHEBI:29108"/>
    </cofactor>
</comment>
<dbReference type="InterPro" id="IPR018511">
    <property type="entry name" value="Hemolysin-typ_Ca-bd_CS"/>
</dbReference>
<dbReference type="Proteomes" id="UP001595596">
    <property type="component" value="Unassembled WGS sequence"/>
</dbReference>
<dbReference type="InterPro" id="IPR013858">
    <property type="entry name" value="Peptidase_M10B_C"/>
</dbReference>
<dbReference type="Gene3D" id="2.150.10.10">
    <property type="entry name" value="Serralysin-like metalloprotease, C-terminal"/>
    <property type="match status" value="2"/>
</dbReference>
<protein>
    <submittedName>
        <fullName evidence="6">Calcium-binding protein</fullName>
    </submittedName>
</protein>
<reference evidence="7" key="1">
    <citation type="journal article" date="2019" name="Int. J. Syst. Evol. Microbiol.">
        <title>The Global Catalogue of Microorganisms (GCM) 10K type strain sequencing project: providing services to taxonomists for standard genome sequencing and annotation.</title>
        <authorList>
            <consortium name="The Broad Institute Genomics Platform"/>
            <consortium name="The Broad Institute Genome Sequencing Center for Infectious Disease"/>
            <person name="Wu L."/>
            <person name="Ma J."/>
        </authorList>
    </citation>
    <scope>NUCLEOTIDE SEQUENCE [LARGE SCALE GENOMIC DNA]</scope>
    <source>
        <strain evidence="7">VKM B-3226</strain>
    </source>
</reference>
<dbReference type="PANTHER" id="PTHR38340:SF1">
    <property type="entry name" value="S-LAYER PROTEIN"/>
    <property type="match status" value="1"/>
</dbReference>